<dbReference type="SUPFAM" id="SSF160904">
    <property type="entry name" value="Jann2411-like"/>
    <property type="match status" value="1"/>
</dbReference>
<dbReference type="Pfam" id="PF11706">
    <property type="entry name" value="zf-CGNR"/>
    <property type="match status" value="1"/>
</dbReference>
<evidence type="ECO:0000259" key="1">
    <source>
        <dbReference type="Pfam" id="PF11706"/>
    </source>
</evidence>
<keyword evidence="3" id="KW-1185">Reference proteome</keyword>
<comment type="caution">
    <text evidence="2">The sequence shown here is derived from an EMBL/GenBank/DDBJ whole genome shotgun (WGS) entry which is preliminary data.</text>
</comment>
<dbReference type="EMBL" id="JAJOMB010000007">
    <property type="protein sequence ID" value="MCD5312388.1"/>
    <property type="molecule type" value="Genomic_DNA"/>
</dbReference>
<organism evidence="2 3">
    <name type="scientific">Kineosporia babensis</name>
    <dbReference type="NCBI Taxonomy" id="499548"/>
    <lineage>
        <taxon>Bacteria</taxon>
        <taxon>Bacillati</taxon>
        <taxon>Actinomycetota</taxon>
        <taxon>Actinomycetes</taxon>
        <taxon>Kineosporiales</taxon>
        <taxon>Kineosporiaceae</taxon>
        <taxon>Kineosporia</taxon>
    </lineage>
</organism>
<evidence type="ECO:0000313" key="2">
    <source>
        <dbReference type="EMBL" id="MCD5312388.1"/>
    </source>
</evidence>
<dbReference type="InterPro" id="IPR023286">
    <property type="entry name" value="ABATE_dom_sf"/>
</dbReference>
<dbReference type="Proteomes" id="UP001138997">
    <property type="component" value="Unassembled WGS sequence"/>
</dbReference>
<proteinExistence type="predicted"/>
<name>A0A9X1T042_9ACTN</name>
<feature type="domain" description="Zinc finger CGNR" evidence="1">
    <location>
        <begin position="124"/>
        <end position="164"/>
    </location>
</feature>
<dbReference type="PANTHER" id="PTHR35525">
    <property type="entry name" value="BLL6575 PROTEIN"/>
    <property type="match status" value="1"/>
</dbReference>
<sequence>MTGTFLAADLVNLALATPWTAEQAENTLRKHDIRWPELNRASSDALREWAQRVRHVFEVTDPEQRCLLINELLEEGSAGVHLTTHDGLRPHLHFTPDENDVVSRVKAVTAGGLAMFTVESEGQRLGVCLRAGCGTVFVDTSRNGRRAYCSTRCGNSDAVLRHRTSRRP</sequence>
<dbReference type="InterPro" id="IPR010852">
    <property type="entry name" value="ABATE"/>
</dbReference>
<reference evidence="2" key="1">
    <citation type="submission" date="2021-11" db="EMBL/GenBank/DDBJ databases">
        <title>Streptomyces corallinus and Kineosporia corallina sp. nov., two new coral-derived marine actinobacteria.</title>
        <authorList>
            <person name="Buangrab K."/>
            <person name="Sutthacheep M."/>
            <person name="Yeemin T."/>
            <person name="Harunari E."/>
            <person name="Igarashi Y."/>
            <person name="Sripreechasak P."/>
            <person name="Kanchanasin P."/>
            <person name="Tanasupawat S."/>
            <person name="Phongsopitanun W."/>
        </authorList>
    </citation>
    <scope>NUCLEOTIDE SEQUENCE</scope>
    <source>
        <strain evidence="2">JCM 31032</strain>
    </source>
</reference>
<dbReference type="PANTHER" id="PTHR35525:SF3">
    <property type="entry name" value="BLL6575 PROTEIN"/>
    <property type="match status" value="1"/>
</dbReference>
<dbReference type="InterPro" id="IPR021005">
    <property type="entry name" value="Znf_CGNR"/>
</dbReference>
<evidence type="ECO:0000313" key="3">
    <source>
        <dbReference type="Proteomes" id="UP001138997"/>
    </source>
</evidence>
<gene>
    <name evidence="2" type="ORF">LR394_15880</name>
</gene>
<protein>
    <submittedName>
        <fullName evidence="2">CGNR zinc finger domain-containing protein</fullName>
    </submittedName>
</protein>
<dbReference type="Gene3D" id="1.10.3300.10">
    <property type="entry name" value="Jann2411-like domain"/>
    <property type="match status" value="1"/>
</dbReference>
<accession>A0A9X1T042</accession>
<dbReference type="AlphaFoldDB" id="A0A9X1T042"/>